<evidence type="ECO:0000256" key="15">
    <source>
        <dbReference type="HAMAP-Rule" id="MF_00605"/>
    </source>
</evidence>
<evidence type="ECO:0000256" key="16">
    <source>
        <dbReference type="PIRSR" id="PIRSR000386-1"/>
    </source>
</evidence>
<evidence type="ECO:0000256" key="12">
    <source>
        <dbReference type="ARBA" id="ARBA00029736"/>
    </source>
</evidence>
<dbReference type="PIRSF" id="PIRSF000386">
    <property type="entry name" value="tRNA_mtase"/>
    <property type="match status" value="1"/>
</dbReference>
<sequence length="243" mass="27335">MRIDVLSLFPDMFAPMRQSIIGKAIDKGALDFQVTDFRDFTENKHNNVDDYPFGGGAGMLLTPQPIFDAMASVEKQAGGKGRVILLDPAGRQFNHKVAQELAAYDHLTFVAGHYEGYDERIRELVDDEISLGDYVLTGGELGAMVIIDATVRFLPEILGNAASAEGDSFEDGLLEFPQYTRPADFRGRMVPEVLTSGNHAKIAEWRLKESLRRTYLRRPDLLEKRQLTQQERDLLDNIKSEEQ</sequence>
<comment type="function">
    <text evidence="1 15 17">Specifically methylates guanosine-37 in various tRNAs.</text>
</comment>
<dbReference type="Proteomes" id="UP000192288">
    <property type="component" value="Unassembled WGS sequence"/>
</dbReference>
<dbReference type="SUPFAM" id="SSF75217">
    <property type="entry name" value="alpha/beta knot"/>
    <property type="match status" value="1"/>
</dbReference>
<dbReference type="PANTHER" id="PTHR46417">
    <property type="entry name" value="TRNA (GUANINE-N(1)-)-METHYLTRANSFERASE"/>
    <property type="match status" value="1"/>
</dbReference>
<evidence type="ECO:0000313" key="19">
    <source>
        <dbReference type="EMBL" id="ORI96428.1"/>
    </source>
</evidence>
<dbReference type="CDD" id="cd18080">
    <property type="entry name" value="TrmD-like"/>
    <property type="match status" value="1"/>
</dbReference>
<keyword evidence="9 15" id="KW-0808">Transferase</keyword>
<dbReference type="InterPro" id="IPR023148">
    <property type="entry name" value="tRNA_m1G_MeTrfase_C_sf"/>
</dbReference>
<dbReference type="InterPro" id="IPR029028">
    <property type="entry name" value="Alpha/beta_knot_MTases"/>
</dbReference>
<dbReference type="GO" id="GO:0005829">
    <property type="term" value="C:cytosol"/>
    <property type="evidence" value="ECO:0007669"/>
    <property type="project" value="TreeGrafter"/>
</dbReference>
<dbReference type="eggNOG" id="COG0336">
    <property type="taxonomic scope" value="Bacteria"/>
</dbReference>
<dbReference type="HAMAP" id="MF_00605">
    <property type="entry name" value="TrmD"/>
    <property type="match status" value="1"/>
</dbReference>
<accession>A0A1X0VB39</accession>
<comment type="subunit">
    <text evidence="4 15 17">Homodimer.</text>
</comment>
<organism evidence="19 20">
    <name type="scientific">Leuconostoc pseudomesenteroides</name>
    <dbReference type="NCBI Taxonomy" id="33968"/>
    <lineage>
        <taxon>Bacteria</taxon>
        <taxon>Bacillati</taxon>
        <taxon>Bacillota</taxon>
        <taxon>Bacilli</taxon>
        <taxon>Lactobacillales</taxon>
        <taxon>Lactobacillaceae</taxon>
        <taxon>Leuconostoc</taxon>
    </lineage>
</organism>
<evidence type="ECO:0000256" key="10">
    <source>
        <dbReference type="ARBA" id="ARBA00022691"/>
    </source>
</evidence>
<dbReference type="InterPro" id="IPR016009">
    <property type="entry name" value="tRNA_MeTrfase_TRMD/TRM10"/>
</dbReference>
<evidence type="ECO:0000256" key="3">
    <source>
        <dbReference type="ARBA" id="ARBA00007630"/>
    </source>
</evidence>
<reference evidence="19 20" key="1">
    <citation type="journal article" date="2017" name="Front. Microbiol.">
        <title>Genomic Characterization of Dairy Associated Leuconostoc Species and Diversity of Leuconostocs in Undefined Mixed Mesophilic Starter Cultures.</title>
        <authorList>
            <person name="Frantzen C.A."/>
            <person name="Kot W."/>
            <person name="Pedersen T.B."/>
            <person name="Ardo Y.M."/>
            <person name="Broadbent J.R."/>
            <person name="Neve H."/>
            <person name="Hansen L.H."/>
            <person name="Dal Bello F."/>
            <person name="Ostlie H.M."/>
            <person name="Kleppen H.P."/>
            <person name="Vogensen F.K."/>
            <person name="Holo H."/>
        </authorList>
    </citation>
    <scope>NUCLEOTIDE SEQUENCE [LARGE SCALE GENOMIC DNA]</scope>
    <source>
        <strain evidence="19 20">LMGCF08</strain>
    </source>
</reference>
<evidence type="ECO:0000256" key="14">
    <source>
        <dbReference type="ARBA" id="ARBA00047783"/>
    </source>
</evidence>
<dbReference type="EMBL" id="MPLS01000162">
    <property type="protein sequence ID" value="ORI96428.1"/>
    <property type="molecule type" value="Genomic_DNA"/>
</dbReference>
<evidence type="ECO:0000256" key="5">
    <source>
        <dbReference type="ARBA" id="ARBA00012807"/>
    </source>
</evidence>
<gene>
    <name evidence="15" type="primary">trmD</name>
    <name evidence="19" type="ORF">BMR96_10515</name>
</gene>
<comment type="similarity">
    <text evidence="3 15 17">Belongs to the RNA methyltransferase TrmD family.</text>
</comment>
<feature type="binding site" evidence="15 16">
    <location>
        <position position="112"/>
    </location>
    <ligand>
        <name>S-adenosyl-L-methionine</name>
        <dbReference type="ChEBI" id="CHEBI:59789"/>
    </ligand>
</feature>
<evidence type="ECO:0000256" key="6">
    <source>
        <dbReference type="ARBA" id="ARBA00014679"/>
    </source>
</evidence>
<dbReference type="PANTHER" id="PTHR46417:SF1">
    <property type="entry name" value="TRNA (GUANINE-N(1)-)-METHYLTRANSFERASE"/>
    <property type="match status" value="1"/>
</dbReference>
<evidence type="ECO:0000256" key="4">
    <source>
        <dbReference type="ARBA" id="ARBA00011738"/>
    </source>
</evidence>
<dbReference type="FunFam" id="3.40.1280.10:FF:000001">
    <property type="entry name" value="tRNA (guanine-N(1)-)-methyltransferase"/>
    <property type="match status" value="1"/>
</dbReference>
<evidence type="ECO:0000256" key="1">
    <source>
        <dbReference type="ARBA" id="ARBA00002634"/>
    </source>
</evidence>
<evidence type="ECO:0000259" key="18">
    <source>
        <dbReference type="Pfam" id="PF01746"/>
    </source>
</evidence>
<evidence type="ECO:0000256" key="17">
    <source>
        <dbReference type="RuleBase" id="RU003464"/>
    </source>
</evidence>
<name>A0A1X0VB39_LEUPS</name>
<keyword evidence="11 15" id="KW-0819">tRNA processing</keyword>
<dbReference type="InterPro" id="IPR002649">
    <property type="entry name" value="tRNA_m1G_MeTrfase_TrmD"/>
</dbReference>
<comment type="subcellular location">
    <subcellularLocation>
        <location evidence="2 15 17">Cytoplasm</location>
    </subcellularLocation>
</comment>
<evidence type="ECO:0000256" key="11">
    <source>
        <dbReference type="ARBA" id="ARBA00022694"/>
    </source>
</evidence>
<dbReference type="FunFam" id="1.10.1270.20:FF:000001">
    <property type="entry name" value="tRNA (guanine-N(1)-)-methyltransferase"/>
    <property type="match status" value="1"/>
</dbReference>
<comment type="caution">
    <text evidence="19">The sequence shown here is derived from an EMBL/GenBank/DDBJ whole genome shotgun (WGS) entry which is preliminary data.</text>
</comment>
<comment type="catalytic activity">
    <reaction evidence="14 15 17">
        <text>guanosine(37) in tRNA + S-adenosyl-L-methionine = N(1)-methylguanosine(37) in tRNA + S-adenosyl-L-homocysteine + H(+)</text>
        <dbReference type="Rhea" id="RHEA:36899"/>
        <dbReference type="Rhea" id="RHEA-COMP:10145"/>
        <dbReference type="Rhea" id="RHEA-COMP:10147"/>
        <dbReference type="ChEBI" id="CHEBI:15378"/>
        <dbReference type="ChEBI" id="CHEBI:57856"/>
        <dbReference type="ChEBI" id="CHEBI:59789"/>
        <dbReference type="ChEBI" id="CHEBI:73542"/>
        <dbReference type="ChEBI" id="CHEBI:74269"/>
        <dbReference type="EC" id="2.1.1.228"/>
    </reaction>
</comment>
<keyword evidence="10 15" id="KW-0949">S-adenosyl-L-methionine</keyword>
<dbReference type="GO" id="GO:0002939">
    <property type="term" value="P:tRNA N1-guanine methylation"/>
    <property type="evidence" value="ECO:0007669"/>
    <property type="project" value="TreeGrafter"/>
</dbReference>
<evidence type="ECO:0000313" key="20">
    <source>
        <dbReference type="Proteomes" id="UP000192288"/>
    </source>
</evidence>
<evidence type="ECO:0000256" key="2">
    <source>
        <dbReference type="ARBA" id="ARBA00004496"/>
    </source>
</evidence>
<dbReference type="RefSeq" id="WP_002815176.1">
    <property type="nucleotide sequence ID" value="NZ_MPLS01000162.1"/>
</dbReference>
<proteinExistence type="inferred from homology"/>
<dbReference type="InterPro" id="IPR029026">
    <property type="entry name" value="tRNA_m1G_MTases_N"/>
</dbReference>
<keyword evidence="7 15" id="KW-0963">Cytoplasm</keyword>
<evidence type="ECO:0000256" key="8">
    <source>
        <dbReference type="ARBA" id="ARBA00022603"/>
    </source>
</evidence>
<dbReference type="Gene3D" id="3.40.1280.10">
    <property type="match status" value="1"/>
</dbReference>
<keyword evidence="8 15" id="KW-0489">Methyltransferase</keyword>
<dbReference type="Gene3D" id="1.10.1270.20">
    <property type="entry name" value="tRNA(m1g37)methyltransferase, domain 2"/>
    <property type="match status" value="1"/>
</dbReference>
<dbReference type="NCBIfam" id="NF000648">
    <property type="entry name" value="PRK00026.1"/>
    <property type="match status" value="1"/>
</dbReference>
<evidence type="ECO:0000256" key="7">
    <source>
        <dbReference type="ARBA" id="ARBA00022490"/>
    </source>
</evidence>
<dbReference type="EC" id="2.1.1.228" evidence="5 15"/>
<evidence type="ECO:0000256" key="13">
    <source>
        <dbReference type="ARBA" id="ARBA00033392"/>
    </source>
</evidence>
<dbReference type="Pfam" id="PF01746">
    <property type="entry name" value="tRNA_m1G_MT"/>
    <property type="match status" value="1"/>
</dbReference>
<protein>
    <recommendedName>
        <fullName evidence="6 15">tRNA (guanine-N(1)-)-methyltransferase</fullName>
        <ecNumber evidence="5 15">2.1.1.228</ecNumber>
    </recommendedName>
    <alternativeName>
        <fullName evidence="12 15">M1G-methyltransferase</fullName>
    </alternativeName>
    <alternativeName>
        <fullName evidence="13 15">tRNA [GM37] methyltransferase</fullName>
    </alternativeName>
</protein>
<dbReference type="NCBIfam" id="TIGR00088">
    <property type="entry name" value="trmD"/>
    <property type="match status" value="1"/>
</dbReference>
<dbReference type="AlphaFoldDB" id="A0A1X0VB39"/>
<feature type="domain" description="tRNA methyltransferase TRMD/TRM10-type" evidence="18">
    <location>
        <begin position="1"/>
        <end position="224"/>
    </location>
</feature>
<dbReference type="GO" id="GO:0052906">
    <property type="term" value="F:tRNA (guanine(37)-N1)-methyltransferase activity"/>
    <property type="evidence" value="ECO:0007669"/>
    <property type="project" value="UniProtKB-UniRule"/>
</dbReference>
<feature type="binding site" evidence="15 16">
    <location>
        <begin position="131"/>
        <end position="136"/>
    </location>
    <ligand>
        <name>S-adenosyl-L-methionine</name>
        <dbReference type="ChEBI" id="CHEBI:59789"/>
    </ligand>
</feature>
<evidence type="ECO:0000256" key="9">
    <source>
        <dbReference type="ARBA" id="ARBA00022679"/>
    </source>
</evidence>